<evidence type="ECO:0000313" key="1">
    <source>
        <dbReference type="EMBL" id="ESA01815.1"/>
    </source>
</evidence>
<dbReference type="AlphaFoldDB" id="U9T0X7"/>
<protein>
    <submittedName>
        <fullName evidence="1">Uncharacterized protein</fullName>
    </submittedName>
</protein>
<gene>
    <name evidence="1" type="ORF">GLOINDRAFT_7125</name>
</gene>
<dbReference type="EMBL" id="KI296185">
    <property type="protein sequence ID" value="ESA01815.1"/>
    <property type="molecule type" value="Genomic_DNA"/>
</dbReference>
<proteinExistence type="predicted"/>
<dbReference type="HOGENOM" id="CLU_2455920_0_0_1"/>
<sequence>MTAFEGLQIRLTVTIHKYVEKREPQHYRCRIDEFDEDERATDFYMKLTLGNWKIPIVDTNKICLGNIQRLFDYKKNGNEVLEAEARLHL</sequence>
<reference evidence="1" key="1">
    <citation type="submission" date="2013-07" db="EMBL/GenBank/DDBJ databases">
        <title>The genome of an arbuscular mycorrhizal fungus provides insights into the evolution of the oldest plant symbiosis.</title>
        <authorList>
            <consortium name="DOE Joint Genome Institute"/>
            <person name="Tisserant E."/>
            <person name="Malbreil M."/>
            <person name="Kuo A."/>
            <person name="Kohler A."/>
            <person name="Symeonidi A."/>
            <person name="Balestrini R."/>
            <person name="Charron P."/>
            <person name="Duensing N."/>
            <person name="Frei-dit-Frey N."/>
            <person name="Gianinazzi-Pearson V."/>
            <person name="Gilbert B."/>
            <person name="Handa Y."/>
            <person name="Hijri M."/>
            <person name="Kaul R."/>
            <person name="Kawaguchi M."/>
            <person name="Krajinski F."/>
            <person name="Lammers P."/>
            <person name="Lapierre D."/>
            <person name="Masclaux F.G."/>
            <person name="Murat C."/>
            <person name="Morin E."/>
            <person name="Ndikumana S."/>
            <person name="Pagni M."/>
            <person name="Petitpierre D."/>
            <person name="Requena N."/>
            <person name="Rosikiewicz P."/>
            <person name="Riley R."/>
            <person name="Saito K."/>
            <person name="San Clemente H."/>
            <person name="Shapiro H."/>
            <person name="van Tuinen D."/>
            <person name="Becard G."/>
            <person name="Bonfante P."/>
            <person name="Paszkowski U."/>
            <person name="Shachar-Hill Y."/>
            <person name="Young J.P."/>
            <person name="Sanders I.R."/>
            <person name="Henrissat B."/>
            <person name="Rensing S.A."/>
            <person name="Grigoriev I.V."/>
            <person name="Corradi N."/>
            <person name="Roux C."/>
            <person name="Martin F."/>
        </authorList>
    </citation>
    <scope>NUCLEOTIDE SEQUENCE</scope>
    <source>
        <strain evidence="1">DAOM 197198</strain>
    </source>
</reference>
<accession>U9T0X7</accession>
<name>U9T0X7_RHIID</name>
<organism evidence="1">
    <name type="scientific">Rhizophagus irregularis (strain DAOM 181602 / DAOM 197198 / MUCL 43194)</name>
    <name type="common">Arbuscular mycorrhizal fungus</name>
    <name type="synonym">Glomus intraradices</name>
    <dbReference type="NCBI Taxonomy" id="747089"/>
    <lineage>
        <taxon>Eukaryota</taxon>
        <taxon>Fungi</taxon>
        <taxon>Fungi incertae sedis</taxon>
        <taxon>Mucoromycota</taxon>
        <taxon>Glomeromycotina</taxon>
        <taxon>Glomeromycetes</taxon>
        <taxon>Glomerales</taxon>
        <taxon>Glomeraceae</taxon>
        <taxon>Rhizophagus</taxon>
    </lineage>
</organism>